<accession>A0AA35X8V8</accession>
<dbReference type="EMBL" id="CASHTH010003734">
    <property type="protein sequence ID" value="CAI8048564.1"/>
    <property type="molecule type" value="Genomic_DNA"/>
</dbReference>
<name>A0AA35X8V8_GEOBA</name>
<comment type="caution">
    <text evidence="1">The sequence shown here is derived from an EMBL/GenBank/DDBJ whole genome shotgun (WGS) entry which is preliminary data.</text>
</comment>
<gene>
    <name evidence="1" type="ORF">GBAR_LOCUS26771</name>
</gene>
<sequence length="62" mass="7199">RFSTTRLTASDSDCRTVCDRSNVAYPLHLALTNRTFHGLYGVRILKYYHSAHERRNDDGRVD</sequence>
<keyword evidence="2" id="KW-1185">Reference proteome</keyword>
<reference evidence="1" key="1">
    <citation type="submission" date="2023-03" db="EMBL/GenBank/DDBJ databases">
        <authorList>
            <person name="Steffen K."/>
            <person name="Cardenas P."/>
        </authorList>
    </citation>
    <scope>NUCLEOTIDE SEQUENCE</scope>
</reference>
<dbReference type="AlphaFoldDB" id="A0AA35X8V8"/>
<feature type="non-terminal residue" evidence="1">
    <location>
        <position position="1"/>
    </location>
</feature>
<protein>
    <submittedName>
        <fullName evidence="1">Uncharacterized protein</fullName>
    </submittedName>
</protein>
<evidence type="ECO:0000313" key="2">
    <source>
        <dbReference type="Proteomes" id="UP001174909"/>
    </source>
</evidence>
<evidence type="ECO:0000313" key="1">
    <source>
        <dbReference type="EMBL" id="CAI8048564.1"/>
    </source>
</evidence>
<organism evidence="1 2">
    <name type="scientific">Geodia barretti</name>
    <name type="common">Barrett's horny sponge</name>
    <dbReference type="NCBI Taxonomy" id="519541"/>
    <lineage>
        <taxon>Eukaryota</taxon>
        <taxon>Metazoa</taxon>
        <taxon>Porifera</taxon>
        <taxon>Demospongiae</taxon>
        <taxon>Heteroscleromorpha</taxon>
        <taxon>Tetractinellida</taxon>
        <taxon>Astrophorina</taxon>
        <taxon>Geodiidae</taxon>
        <taxon>Geodia</taxon>
    </lineage>
</organism>
<proteinExistence type="predicted"/>
<dbReference type="Proteomes" id="UP001174909">
    <property type="component" value="Unassembled WGS sequence"/>
</dbReference>